<dbReference type="EMBL" id="CM055094">
    <property type="protein sequence ID" value="KAJ7563487.1"/>
    <property type="molecule type" value="Genomic_DNA"/>
</dbReference>
<evidence type="ECO:0000313" key="2">
    <source>
        <dbReference type="Proteomes" id="UP001162992"/>
    </source>
</evidence>
<reference evidence="2" key="1">
    <citation type="journal article" date="2024" name="Proc. Natl. Acad. Sci. U.S.A.">
        <title>Extraordinary preservation of gene collinearity over three hundred million years revealed in homosporous lycophytes.</title>
        <authorList>
            <person name="Li C."/>
            <person name="Wickell D."/>
            <person name="Kuo L.Y."/>
            <person name="Chen X."/>
            <person name="Nie B."/>
            <person name="Liao X."/>
            <person name="Peng D."/>
            <person name="Ji J."/>
            <person name="Jenkins J."/>
            <person name="Williams M."/>
            <person name="Shu S."/>
            <person name="Plott C."/>
            <person name="Barry K."/>
            <person name="Rajasekar S."/>
            <person name="Grimwood J."/>
            <person name="Han X."/>
            <person name="Sun S."/>
            <person name="Hou Z."/>
            <person name="He W."/>
            <person name="Dai G."/>
            <person name="Sun C."/>
            <person name="Schmutz J."/>
            <person name="Leebens-Mack J.H."/>
            <person name="Li F.W."/>
            <person name="Wang L."/>
        </authorList>
    </citation>
    <scope>NUCLEOTIDE SEQUENCE [LARGE SCALE GENOMIC DNA]</scope>
    <source>
        <strain evidence="2">cv. PW_Plant_1</strain>
    </source>
</reference>
<protein>
    <submittedName>
        <fullName evidence="1">Uncharacterized protein</fullName>
    </submittedName>
</protein>
<organism evidence="1 2">
    <name type="scientific">Diphasiastrum complanatum</name>
    <name type="common">Issler's clubmoss</name>
    <name type="synonym">Lycopodium complanatum</name>
    <dbReference type="NCBI Taxonomy" id="34168"/>
    <lineage>
        <taxon>Eukaryota</taxon>
        <taxon>Viridiplantae</taxon>
        <taxon>Streptophyta</taxon>
        <taxon>Embryophyta</taxon>
        <taxon>Tracheophyta</taxon>
        <taxon>Lycopodiopsida</taxon>
        <taxon>Lycopodiales</taxon>
        <taxon>Lycopodiaceae</taxon>
        <taxon>Lycopodioideae</taxon>
        <taxon>Diphasiastrum</taxon>
    </lineage>
</organism>
<proteinExistence type="predicted"/>
<sequence length="148" mass="17474">MLYVSKVIRASDKGSKATSIQTMKYSFLMLPSRILVKMELNTNCQSQLHQILISFCLGTPICLSRVWIREYTQIVDEFWQTSLWDIRLCNPVDEVQRNFSWIRRDRKMKSCEFAMKGGQNLQGFMWRSRRGKRGVRCRQVSFGLGFKF</sequence>
<dbReference type="Proteomes" id="UP001162992">
    <property type="component" value="Chromosome 3"/>
</dbReference>
<comment type="caution">
    <text evidence="1">The sequence shown here is derived from an EMBL/GenBank/DDBJ whole genome shotgun (WGS) entry which is preliminary data.</text>
</comment>
<accession>A0ACC2EAJ7</accession>
<keyword evidence="2" id="KW-1185">Reference proteome</keyword>
<gene>
    <name evidence="1" type="ORF">O6H91_03G112500</name>
</gene>
<name>A0ACC2EAJ7_DIPCM</name>
<evidence type="ECO:0000313" key="1">
    <source>
        <dbReference type="EMBL" id="KAJ7563487.1"/>
    </source>
</evidence>